<dbReference type="GO" id="GO:0017168">
    <property type="term" value="F:5-oxoprolinase (ATP-hydrolyzing) activity"/>
    <property type="evidence" value="ECO:0007669"/>
    <property type="project" value="TreeGrafter"/>
</dbReference>
<dbReference type="Proteomes" id="UP000035642">
    <property type="component" value="Unassembled WGS sequence"/>
</dbReference>
<protein>
    <submittedName>
        <fullName evidence="3">Hydant_A_N domain-containing protein</fullName>
    </submittedName>
</protein>
<name>A0A0K0DEW8_ANGCA</name>
<dbReference type="InterPro" id="IPR008040">
    <property type="entry name" value="Hydant_A_N"/>
</dbReference>
<dbReference type="Pfam" id="PF05378">
    <property type="entry name" value="Hydant_A_N"/>
    <property type="match status" value="1"/>
</dbReference>
<dbReference type="STRING" id="6313.A0A0K0DEW8"/>
<dbReference type="InterPro" id="IPR045079">
    <property type="entry name" value="Oxoprolinase-like"/>
</dbReference>
<evidence type="ECO:0000313" key="3">
    <source>
        <dbReference type="WBParaSite" id="ACAC_0000944901-mRNA-1"/>
    </source>
</evidence>
<dbReference type="WBParaSite" id="ACAC_0000944901-mRNA-1">
    <property type="protein sequence ID" value="ACAC_0000944901-mRNA-1"/>
    <property type="gene ID" value="ACAC_0000944901"/>
</dbReference>
<organism evidence="2 3">
    <name type="scientific">Angiostrongylus cantonensis</name>
    <name type="common">Rat lungworm</name>
    <dbReference type="NCBI Taxonomy" id="6313"/>
    <lineage>
        <taxon>Eukaryota</taxon>
        <taxon>Metazoa</taxon>
        <taxon>Ecdysozoa</taxon>
        <taxon>Nematoda</taxon>
        <taxon>Chromadorea</taxon>
        <taxon>Rhabditida</taxon>
        <taxon>Rhabditina</taxon>
        <taxon>Rhabditomorpha</taxon>
        <taxon>Strongyloidea</taxon>
        <taxon>Metastrongylidae</taxon>
        <taxon>Angiostrongylus</taxon>
    </lineage>
</organism>
<keyword evidence="2" id="KW-1185">Reference proteome</keyword>
<dbReference type="GO" id="GO:0005829">
    <property type="term" value="C:cytosol"/>
    <property type="evidence" value="ECO:0007669"/>
    <property type="project" value="TreeGrafter"/>
</dbReference>
<dbReference type="GO" id="GO:0006749">
    <property type="term" value="P:glutathione metabolic process"/>
    <property type="evidence" value="ECO:0007669"/>
    <property type="project" value="TreeGrafter"/>
</dbReference>
<evidence type="ECO:0000259" key="1">
    <source>
        <dbReference type="Pfam" id="PF05378"/>
    </source>
</evidence>
<feature type="domain" description="Hydantoinase/oxoprolinase N-terminal" evidence="1">
    <location>
        <begin position="1"/>
        <end position="119"/>
    </location>
</feature>
<dbReference type="AlphaFoldDB" id="A0A0K0DEW8"/>
<accession>A0A0K0DEW8</accession>
<reference evidence="2" key="1">
    <citation type="submission" date="2012-09" db="EMBL/GenBank/DDBJ databases">
        <authorList>
            <person name="Martin A.A."/>
        </authorList>
    </citation>
    <scope>NUCLEOTIDE SEQUENCE</scope>
</reference>
<proteinExistence type="predicted"/>
<dbReference type="PANTHER" id="PTHR11365:SF2">
    <property type="entry name" value="5-OXOPROLINASE"/>
    <property type="match status" value="1"/>
</dbReference>
<evidence type="ECO:0000313" key="2">
    <source>
        <dbReference type="Proteomes" id="UP000035642"/>
    </source>
</evidence>
<dbReference type="PANTHER" id="PTHR11365">
    <property type="entry name" value="5-OXOPROLINASE RELATED"/>
    <property type="match status" value="1"/>
</dbReference>
<reference evidence="3" key="2">
    <citation type="submission" date="2017-02" db="UniProtKB">
        <authorList>
            <consortium name="WormBaseParasite"/>
        </authorList>
    </citation>
    <scope>IDENTIFICATION</scope>
</reference>
<sequence>MGTTMATNSLLERKGERIALIITKGFKDLLFIGNQTRPRIFDFDIKIPPVLYEEVVEVDERVVPFDESCRMGEIGREEKTSFRKVIVEKEPNDNDVRETLRSIRSKGINSIAVAFLHSFV</sequence>